<evidence type="ECO:0000313" key="1">
    <source>
        <dbReference type="EMBL" id="KAH8013627.1"/>
    </source>
</evidence>
<accession>A0ACB8G2E1</accession>
<sequence>MITTDKHFKRVRALLDCGQVAIGGETDECDRYIAPTVLADVKEWEPIMQQEVFGPVLPILTVSCLDEAIHFINYRDRPLIVFAFSCKSEIVKQVLDCTSSGGFCGNNDLNPIAFVTLPSGGIGCSGFGKYRGKFSFDTFTNQRGCNLRVLCFEEFNCVRYPPYTERKLRLLEFGAAVWRWKLCTLL</sequence>
<proteinExistence type="predicted"/>
<reference evidence="1" key="1">
    <citation type="submission" date="2021-08" db="EMBL/GenBank/DDBJ databases">
        <title>The first chromosome-level gecko genome reveals the dynamic sex chromosomes of Neotropical dwarf geckos (Sphaerodactylidae: Sphaerodactylus).</title>
        <authorList>
            <person name="Pinto B.J."/>
            <person name="Keating S.E."/>
            <person name="Gamble T."/>
        </authorList>
    </citation>
    <scope>NUCLEOTIDE SEQUENCE</scope>
    <source>
        <strain evidence="1">TG3544</strain>
    </source>
</reference>
<dbReference type="Proteomes" id="UP000827872">
    <property type="component" value="Linkage Group LG02"/>
</dbReference>
<comment type="caution">
    <text evidence="1">The sequence shown here is derived from an EMBL/GenBank/DDBJ whole genome shotgun (WGS) entry which is preliminary data.</text>
</comment>
<dbReference type="EMBL" id="CM037615">
    <property type="protein sequence ID" value="KAH8013627.1"/>
    <property type="molecule type" value="Genomic_DNA"/>
</dbReference>
<gene>
    <name evidence="1" type="ORF">K3G42_020885</name>
</gene>
<organism evidence="1 2">
    <name type="scientific">Sphaerodactylus townsendi</name>
    <dbReference type="NCBI Taxonomy" id="933632"/>
    <lineage>
        <taxon>Eukaryota</taxon>
        <taxon>Metazoa</taxon>
        <taxon>Chordata</taxon>
        <taxon>Craniata</taxon>
        <taxon>Vertebrata</taxon>
        <taxon>Euteleostomi</taxon>
        <taxon>Lepidosauria</taxon>
        <taxon>Squamata</taxon>
        <taxon>Bifurcata</taxon>
        <taxon>Gekkota</taxon>
        <taxon>Sphaerodactylidae</taxon>
        <taxon>Sphaerodactylus</taxon>
    </lineage>
</organism>
<keyword evidence="2" id="KW-1185">Reference proteome</keyword>
<protein>
    <submittedName>
        <fullName evidence="1">Uncharacterized protein</fullName>
    </submittedName>
</protein>
<name>A0ACB8G2E1_9SAUR</name>
<evidence type="ECO:0000313" key="2">
    <source>
        <dbReference type="Proteomes" id="UP000827872"/>
    </source>
</evidence>